<evidence type="ECO:0000313" key="9">
    <source>
        <dbReference type="EMBL" id="MBP1861248.1"/>
    </source>
</evidence>
<proteinExistence type="predicted"/>
<evidence type="ECO:0000259" key="8">
    <source>
        <dbReference type="SMART" id="SM00911"/>
    </source>
</evidence>
<gene>
    <name evidence="9" type="ORF">J2Z75_004777</name>
</gene>
<evidence type="ECO:0000256" key="1">
    <source>
        <dbReference type="ARBA" id="ARBA00000085"/>
    </source>
</evidence>
<evidence type="ECO:0000256" key="3">
    <source>
        <dbReference type="ARBA" id="ARBA00022553"/>
    </source>
</evidence>
<accession>A0ABS4ETH1</accession>
<evidence type="ECO:0000313" key="10">
    <source>
        <dbReference type="Proteomes" id="UP000823786"/>
    </source>
</evidence>
<keyword evidence="6 9" id="KW-0418">Kinase</keyword>
<dbReference type="EMBL" id="JAGGJV010000010">
    <property type="protein sequence ID" value="MBP1861248.1"/>
    <property type="molecule type" value="Genomic_DNA"/>
</dbReference>
<protein>
    <recommendedName>
        <fullName evidence="2">histidine kinase</fullName>
        <ecNumber evidence="2">2.7.13.3</ecNumber>
    </recommendedName>
</protein>
<evidence type="ECO:0000256" key="5">
    <source>
        <dbReference type="ARBA" id="ARBA00022741"/>
    </source>
</evidence>
<comment type="caution">
    <text evidence="9">The sequence shown here is derived from an EMBL/GenBank/DDBJ whole genome shotgun (WGS) entry which is preliminary data.</text>
</comment>
<dbReference type="Pfam" id="PF07536">
    <property type="entry name" value="HWE_HK"/>
    <property type="match status" value="1"/>
</dbReference>
<evidence type="ECO:0000256" key="2">
    <source>
        <dbReference type="ARBA" id="ARBA00012438"/>
    </source>
</evidence>
<dbReference type="Proteomes" id="UP000823786">
    <property type="component" value="Unassembled WGS sequence"/>
</dbReference>
<keyword evidence="3" id="KW-0597">Phosphoprotein</keyword>
<name>A0ABS4ETH1_9HYPH</name>
<dbReference type="PANTHER" id="PTHR41523">
    <property type="entry name" value="TWO-COMPONENT SYSTEM SENSOR PROTEIN"/>
    <property type="match status" value="1"/>
</dbReference>
<feature type="domain" description="Signal transduction histidine kinase HWE region" evidence="8">
    <location>
        <begin position="140"/>
        <end position="222"/>
    </location>
</feature>
<sequence length="339" mass="36995">MGNAGSSAPIKTGANTSAVLMELVLKKSGSGYLYQSDDLDAVLSGNLPEGLQSLATAKQADEETFGAEDGARLTALKRDVARNNNPASTEIDVASATGILTYRIDIERVDTQGMTGILSVITDISETRHRERILKTLLRELSHRSKNLLAIIQGIATQTARQALSLDYFLIKFRGRIQSLAYSQDLVTDSSWRGAYLFALIERQFSAYWPNSETPISVNGINAHLSPNATLHIGLALHELIVNSASHGAISAGVNSLTIDCFGTILDDNDAIELAWIEHLPPAATLREADEHTFARTVLERVVPVAIGGRAMYLTTPDRIEYHLTIPSREYEIIDHVEE</sequence>
<keyword evidence="10" id="KW-1185">Reference proteome</keyword>
<evidence type="ECO:0000256" key="4">
    <source>
        <dbReference type="ARBA" id="ARBA00022679"/>
    </source>
</evidence>
<reference evidence="9 10" key="1">
    <citation type="submission" date="2021-03" db="EMBL/GenBank/DDBJ databases">
        <title>Genomic Encyclopedia of Type Strains, Phase IV (KMG-IV): sequencing the most valuable type-strain genomes for metagenomic binning, comparative biology and taxonomic classification.</title>
        <authorList>
            <person name="Goeker M."/>
        </authorList>
    </citation>
    <scope>NUCLEOTIDE SEQUENCE [LARGE SCALE GENOMIC DNA]</scope>
    <source>
        <strain evidence="9 10">DSM 26427</strain>
    </source>
</reference>
<keyword evidence="5" id="KW-0547">Nucleotide-binding</keyword>
<keyword evidence="4" id="KW-0808">Transferase</keyword>
<dbReference type="EC" id="2.7.13.3" evidence="2"/>
<evidence type="ECO:0000256" key="6">
    <source>
        <dbReference type="ARBA" id="ARBA00022777"/>
    </source>
</evidence>
<dbReference type="GO" id="GO:0016301">
    <property type="term" value="F:kinase activity"/>
    <property type="evidence" value="ECO:0007669"/>
    <property type="project" value="UniProtKB-KW"/>
</dbReference>
<dbReference type="InterPro" id="IPR011102">
    <property type="entry name" value="Sig_transdc_His_kinase_HWE"/>
</dbReference>
<evidence type="ECO:0000256" key="7">
    <source>
        <dbReference type="ARBA" id="ARBA00022840"/>
    </source>
</evidence>
<dbReference type="SMART" id="SM00911">
    <property type="entry name" value="HWE_HK"/>
    <property type="match status" value="1"/>
</dbReference>
<keyword evidence="7" id="KW-0067">ATP-binding</keyword>
<comment type="catalytic activity">
    <reaction evidence="1">
        <text>ATP + protein L-histidine = ADP + protein N-phospho-L-histidine.</text>
        <dbReference type="EC" id="2.7.13.3"/>
    </reaction>
</comment>
<dbReference type="PANTHER" id="PTHR41523:SF7">
    <property type="entry name" value="HISTIDINE KINASE"/>
    <property type="match status" value="1"/>
</dbReference>
<organism evidence="9 10">
    <name type="scientific">Rhizobium herbae</name>
    <dbReference type="NCBI Taxonomy" id="508661"/>
    <lineage>
        <taxon>Bacteria</taxon>
        <taxon>Pseudomonadati</taxon>
        <taxon>Pseudomonadota</taxon>
        <taxon>Alphaproteobacteria</taxon>
        <taxon>Hyphomicrobiales</taxon>
        <taxon>Rhizobiaceae</taxon>
        <taxon>Rhizobium/Agrobacterium group</taxon>
        <taxon>Rhizobium</taxon>
    </lineage>
</organism>